<evidence type="ECO:0000256" key="1">
    <source>
        <dbReference type="SAM" id="MobiDB-lite"/>
    </source>
</evidence>
<evidence type="ECO:0000313" key="3">
    <source>
        <dbReference type="EMBL" id="ROV93514.1"/>
    </source>
</evidence>
<dbReference type="GO" id="GO:0005743">
    <property type="term" value="C:mitochondrial inner membrane"/>
    <property type="evidence" value="ECO:0007669"/>
    <property type="project" value="InterPro"/>
</dbReference>
<accession>A0A423VR80</accession>
<name>A0A423VR80_CYTCH</name>
<dbReference type="STRING" id="252740.A0A423VR80"/>
<evidence type="ECO:0000313" key="4">
    <source>
        <dbReference type="Proteomes" id="UP000284375"/>
    </source>
</evidence>
<gene>
    <name evidence="3" type="ORF">VSDG_06819</name>
</gene>
<keyword evidence="2" id="KW-0472">Membrane</keyword>
<dbReference type="OrthoDB" id="73691at2759"/>
<dbReference type="GO" id="GO:0030003">
    <property type="term" value="P:intracellular monoatomic cation homeostasis"/>
    <property type="evidence" value="ECO:0007669"/>
    <property type="project" value="TreeGrafter"/>
</dbReference>
<keyword evidence="2" id="KW-1133">Transmembrane helix</keyword>
<keyword evidence="4" id="KW-1185">Reference proteome</keyword>
<dbReference type="PANTHER" id="PTHR14009:SF6">
    <property type="entry name" value="LETM1 RBD DOMAIN-CONTAINING PROTEIN"/>
    <property type="match status" value="1"/>
</dbReference>
<feature type="region of interest" description="Disordered" evidence="1">
    <location>
        <begin position="54"/>
        <end position="77"/>
    </location>
</feature>
<dbReference type="Proteomes" id="UP000284375">
    <property type="component" value="Unassembled WGS sequence"/>
</dbReference>
<evidence type="ECO:0008006" key="5">
    <source>
        <dbReference type="Google" id="ProtNLM"/>
    </source>
</evidence>
<feature type="transmembrane region" description="Helical" evidence="2">
    <location>
        <begin position="94"/>
        <end position="119"/>
    </location>
</feature>
<organism evidence="3 4">
    <name type="scientific">Cytospora chrysosperma</name>
    <name type="common">Cytospora canker fungus</name>
    <name type="synonym">Sphaeria chrysosperma</name>
    <dbReference type="NCBI Taxonomy" id="252740"/>
    <lineage>
        <taxon>Eukaryota</taxon>
        <taxon>Fungi</taxon>
        <taxon>Dikarya</taxon>
        <taxon>Ascomycota</taxon>
        <taxon>Pezizomycotina</taxon>
        <taxon>Sordariomycetes</taxon>
        <taxon>Sordariomycetidae</taxon>
        <taxon>Diaporthales</taxon>
        <taxon>Cytosporaceae</taxon>
        <taxon>Cytospora</taxon>
    </lineage>
</organism>
<dbReference type="InterPro" id="IPR044202">
    <property type="entry name" value="LETM1/MDM38-like"/>
</dbReference>
<reference evidence="3 4" key="1">
    <citation type="submission" date="2015-09" db="EMBL/GenBank/DDBJ databases">
        <title>Host preference determinants of Valsa canker pathogens revealed by comparative genomics.</title>
        <authorList>
            <person name="Yin Z."/>
            <person name="Huang L."/>
        </authorList>
    </citation>
    <scope>NUCLEOTIDE SEQUENCE [LARGE SCALE GENOMIC DNA]</scope>
    <source>
        <strain evidence="3 4">YSFL</strain>
    </source>
</reference>
<evidence type="ECO:0000256" key="2">
    <source>
        <dbReference type="SAM" id="Phobius"/>
    </source>
</evidence>
<sequence length="362" mass="39246">MRPPGASNYHTSTTAHLFATGKAYLTFYKTGFRHIYINTRLVWSLSAAAGIPPDHTPAGDTASPPTKRPALAAGGTTRSAELLRRRWRHDVRRLPLFALMLLVCGEFTPLVVLAVPGVVPITCRIPQQVEKLRRRAEDRRAFSFGRLEGKYGREGLCEEVGGGDAGGEVVAPGGGGGGAESGALAPVQTRKEYRQLAPADITAHVARSLNLISSLWDSVPLSLLPDTLVGVVAARRVRQHLRYLDRDNHLLHQAGGVGALEEDEVLLACEDRGIWPVGKKEEGDSGGGSGGGLLSSARENLRRWLYLVGDGRGPVAGRDDPWSAERAAEREARMVVLMLRREWPREQTAVRTSAHLLQAKGE</sequence>
<protein>
    <recommendedName>
        <fullName evidence="5">Letm1 RBD domain-containing protein</fullName>
    </recommendedName>
</protein>
<proteinExistence type="predicted"/>
<dbReference type="EMBL" id="LJZO01000032">
    <property type="protein sequence ID" value="ROV93514.1"/>
    <property type="molecule type" value="Genomic_DNA"/>
</dbReference>
<dbReference type="AlphaFoldDB" id="A0A423VR80"/>
<comment type="caution">
    <text evidence="3">The sequence shown here is derived from an EMBL/GenBank/DDBJ whole genome shotgun (WGS) entry which is preliminary data.</text>
</comment>
<keyword evidence="2" id="KW-0812">Transmembrane</keyword>
<dbReference type="PANTHER" id="PTHR14009">
    <property type="entry name" value="LEUCINE ZIPPER-EF-HAND CONTAINING TRANSMEMBRANE PROTEIN"/>
    <property type="match status" value="1"/>
</dbReference>